<dbReference type="SMART" id="SM00382">
    <property type="entry name" value="AAA"/>
    <property type="match status" value="1"/>
</dbReference>
<dbReference type="PANTHER" id="PTHR43499">
    <property type="entry name" value="ABC TRANSPORTER I FAMILY MEMBER 1"/>
    <property type="match status" value="1"/>
</dbReference>
<accession>A0A3B0SY07</accession>
<dbReference type="PANTHER" id="PTHR43499:SF1">
    <property type="entry name" value="ABC TRANSPORTER I FAMILY MEMBER 1"/>
    <property type="match status" value="1"/>
</dbReference>
<dbReference type="NCBIfam" id="TIGR01189">
    <property type="entry name" value="ccmA"/>
    <property type="match status" value="1"/>
</dbReference>
<keyword evidence="5" id="KW-1278">Translocase</keyword>
<evidence type="ECO:0000256" key="1">
    <source>
        <dbReference type="ARBA" id="ARBA00022448"/>
    </source>
</evidence>
<dbReference type="InterPro" id="IPR003439">
    <property type="entry name" value="ABC_transporter-like_ATP-bd"/>
</dbReference>
<dbReference type="SUPFAM" id="SSF52540">
    <property type="entry name" value="P-loop containing nucleoside triphosphate hydrolases"/>
    <property type="match status" value="1"/>
</dbReference>
<reference evidence="8" key="1">
    <citation type="submission" date="2018-06" db="EMBL/GenBank/DDBJ databases">
        <authorList>
            <person name="Zhirakovskaya E."/>
        </authorList>
    </citation>
    <scope>NUCLEOTIDE SEQUENCE</scope>
</reference>
<feature type="domain" description="ABC transporter" evidence="7">
    <location>
        <begin position="9"/>
        <end position="208"/>
    </location>
</feature>
<evidence type="ECO:0000313" key="8">
    <source>
        <dbReference type="EMBL" id="VAW01404.1"/>
    </source>
</evidence>
<dbReference type="GO" id="GO:0017004">
    <property type="term" value="P:cytochrome complex assembly"/>
    <property type="evidence" value="ECO:0007669"/>
    <property type="project" value="UniProtKB-KW"/>
</dbReference>
<evidence type="ECO:0000259" key="7">
    <source>
        <dbReference type="PROSITE" id="PS50893"/>
    </source>
</evidence>
<keyword evidence="2" id="KW-0547">Nucleotide-binding</keyword>
<dbReference type="InterPro" id="IPR027417">
    <property type="entry name" value="P-loop_NTPase"/>
</dbReference>
<gene>
    <name evidence="8" type="ORF">MNBD_ALPHA06-1855</name>
</gene>
<keyword evidence="1" id="KW-0813">Transport</keyword>
<dbReference type="EMBL" id="UOEE01000319">
    <property type="protein sequence ID" value="VAW01404.1"/>
    <property type="molecule type" value="Genomic_DNA"/>
</dbReference>
<dbReference type="InterPro" id="IPR005895">
    <property type="entry name" value="ABC_transptr_haem_export_CcmA"/>
</dbReference>
<name>A0A3B0SY07_9ZZZZ</name>
<dbReference type="Pfam" id="PF00005">
    <property type="entry name" value="ABC_tran"/>
    <property type="match status" value="1"/>
</dbReference>
<dbReference type="GO" id="GO:0022857">
    <property type="term" value="F:transmembrane transporter activity"/>
    <property type="evidence" value="ECO:0007669"/>
    <property type="project" value="InterPro"/>
</dbReference>
<dbReference type="InterPro" id="IPR003593">
    <property type="entry name" value="AAA+_ATPase"/>
</dbReference>
<evidence type="ECO:0000256" key="3">
    <source>
        <dbReference type="ARBA" id="ARBA00022748"/>
    </source>
</evidence>
<evidence type="ECO:0000256" key="2">
    <source>
        <dbReference type="ARBA" id="ARBA00022741"/>
    </source>
</evidence>
<dbReference type="Gene3D" id="3.40.50.300">
    <property type="entry name" value="P-loop containing nucleotide triphosphate hydrolases"/>
    <property type="match status" value="1"/>
</dbReference>
<dbReference type="GO" id="GO:0005524">
    <property type="term" value="F:ATP binding"/>
    <property type="evidence" value="ECO:0007669"/>
    <property type="project" value="UniProtKB-KW"/>
</dbReference>
<dbReference type="GO" id="GO:0016887">
    <property type="term" value="F:ATP hydrolysis activity"/>
    <property type="evidence" value="ECO:0007669"/>
    <property type="project" value="InterPro"/>
</dbReference>
<evidence type="ECO:0000256" key="6">
    <source>
        <dbReference type="ARBA" id="ARBA00023136"/>
    </source>
</evidence>
<sequence>MHKINACTVRCQNLDFYRGSQLIFRDVSLLATPGSILMIRGSNGSGKTSLLRLIAGFSHPQNGTIEHCFDDKIWLNGPAIGQIGWLGHKNGIKGELSILENLALWKAAGTSADELQQILQKLGLKNLQSQPAHTLSAGQQRRLALARLLVGQHPIWMMDEPSANLDKDGSRLIEQLLVEHTANNGTAIIASHDPLHPNAPVSFIKLLCEAA</sequence>
<dbReference type="PROSITE" id="PS50893">
    <property type="entry name" value="ABC_TRANSPORTER_2"/>
    <property type="match status" value="1"/>
</dbReference>
<evidence type="ECO:0000256" key="5">
    <source>
        <dbReference type="ARBA" id="ARBA00022967"/>
    </source>
</evidence>
<keyword evidence="3" id="KW-0201">Cytochrome c-type biogenesis</keyword>
<dbReference type="InterPro" id="IPR017871">
    <property type="entry name" value="ABC_transporter-like_CS"/>
</dbReference>
<evidence type="ECO:0000256" key="4">
    <source>
        <dbReference type="ARBA" id="ARBA00022840"/>
    </source>
</evidence>
<dbReference type="AlphaFoldDB" id="A0A3B0SY07"/>
<protein>
    <recommendedName>
        <fullName evidence="7">ABC transporter domain-containing protein</fullName>
    </recommendedName>
</protein>
<keyword evidence="4" id="KW-0067">ATP-binding</keyword>
<proteinExistence type="predicted"/>
<keyword evidence="6" id="KW-0472">Membrane</keyword>
<organism evidence="8">
    <name type="scientific">hydrothermal vent metagenome</name>
    <dbReference type="NCBI Taxonomy" id="652676"/>
    <lineage>
        <taxon>unclassified sequences</taxon>
        <taxon>metagenomes</taxon>
        <taxon>ecological metagenomes</taxon>
    </lineage>
</organism>
<dbReference type="PROSITE" id="PS00211">
    <property type="entry name" value="ABC_TRANSPORTER_1"/>
    <property type="match status" value="1"/>
</dbReference>